<dbReference type="Proteomes" id="UP000189704">
    <property type="component" value="Unplaced"/>
</dbReference>
<protein>
    <submittedName>
        <fullName evidence="5">Secretion-regulating guanine nucleotide exchange factor</fullName>
    </submittedName>
</protein>
<dbReference type="InterPro" id="IPR000408">
    <property type="entry name" value="Reg_chr_condens"/>
</dbReference>
<sequence>MSKQCRAHYFYDVSALPGHPWGCGGHPGDKNVKELCEPWILVRLNELLLKTECEGGEAEWPGATGGRRARTTGRMLRGQWSGSTCDGLPVAGGRRGWHWGRGGEGARASAWAVRGWATQGANSYGQLGLGHKEDVLLPQQLNDFCGPRCIRRITGGGGHSAVVTDGGGLFVCGLNKDGQLGLGHTEDVLFFTPCKSLLDCPIQQVACGWDFTIILTENGQVLSCGSNSFGQLGVPHGPRRCVVPQPVELLRERVVCVAAGLRHALAATVSGIVFQWGTGLSSSGRRLCPGQTLPLFLMAKEPSRVTGLEDSKAICVLAGSDHSASLTDVGEVCVWGSNKHGQLAAQAAFLPVPQKIEACCFQHEKVTAVWSGWTHLVARTETGKVFTWGRADYGQLGRKLEALKGWKLEKQDSPLPCSRPQNSTPSSLHCLTGATEKSTTSDQLSPEGSDRIEHNLKKYSQVALCQCFSFSGQFRNEYFHVSWCVVFRCPAHQCRQDVALHCAWTALEFLTKAIGVRVLVLQPCAVYQEGEGHVMWTWSQALILEKDAVTQASHLFTYLPSPPLALLVKAILFCGYEEILEASQDQVFRGSRGGKRLLSPSTFVLTCSRAF</sequence>
<dbReference type="OrthoDB" id="10256179at2759"/>
<keyword evidence="1" id="KW-0677">Repeat</keyword>
<organism evidence="4 5">
    <name type="scientific">Carlito syrichta</name>
    <name type="common">Philippine tarsier</name>
    <name type="synonym">Tarsius syrichta</name>
    <dbReference type="NCBI Taxonomy" id="1868482"/>
    <lineage>
        <taxon>Eukaryota</taxon>
        <taxon>Metazoa</taxon>
        <taxon>Chordata</taxon>
        <taxon>Craniata</taxon>
        <taxon>Vertebrata</taxon>
        <taxon>Euteleostomi</taxon>
        <taxon>Mammalia</taxon>
        <taxon>Eutheria</taxon>
        <taxon>Euarchontoglires</taxon>
        <taxon>Primates</taxon>
        <taxon>Haplorrhini</taxon>
        <taxon>Tarsiiformes</taxon>
        <taxon>Tarsiidae</taxon>
        <taxon>Carlito</taxon>
    </lineage>
</organism>
<dbReference type="GeneID" id="103265124"/>
<name>A0A3Q0E951_CARSF</name>
<dbReference type="CTD" id="26297"/>
<evidence type="ECO:0000259" key="3">
    <source>
        <dbReference type="Pfam" id="PF25390"/>
    </source>
</evidence>
<dbReference type="RefSeq" id="XP_021570558.1">
    <property type="nucleotide sequence ID" value="XM_021714883.1"/>
</dbReference>
<dbReference type="InterPro" id="IPR058923">
    <property type="entry name" value="RCC1-like_dom"/>
</dbReference>
<dbReference type="AlphaFoldDB" id="A0A3Q0E951"/>
<dbReference type="PROSITE" id="PS50012">
    <property type="entry name" value="RCC1_3"/>
    <property type="match status" value="5"/>
</dbReference>
<feature type="repeat" description="RCC1" evidence="2">
    <location>
        <begin position="271"/>
        <end position="329"/>
    </location>
</feature>
<dbReference type="STRING" id="1868482.ENSTSYP00000011328"/>
<accession>A0A3Q0E951</accession>
<feature type="repeat" description="RCC1" evidence="2">
    <location>
        <begin position="167"/>
        <end position="218"/>
    </location>
</feature>
<gene>
    <name evidence="5" type="primary">SERGEF</name>
</gene>
<evidence type="ECO:0000256" key="1">
    <source>
        <dbReference type="ARBA" id="ARBA00022737"/>
    </source>
</evidence>
<dbReference type="InterPro" id="IPR051625">
    <property type="entry name" value="Signaling_Regulatory_Domain"/>
</dbReference>
<evidence type="ECO:0000313" key="4">
    <source>
        <dbReference type="Proteomes" id="UP000189704"/>
    </source>
</evidence>
<dbReference type="PANTHER" id="PTHR22872">
    <property type="entry name" value="BTK-BINDING PROTEIN-RELATED"/>
    <property type="match status" value="1"/>
</dbReference>
<feature type="repeat" description="RCC1" evidence="2">
    <location>
        <begin position="219"/>
        <end position="270"/>
    </location>
</feature>
<feature type="repeat" description="RCC1" evidence="2">
    <location>
        <begin position="114"/>
        <end position="166"/>
    </location>
</feature>
<dbReference type="PRINTS" id="PR00633">
    <property type="entry name" value="RCCNDNSATION"/>
</dbReference>
<keyword evidence="4" id="KW-1185">Reference proteome</keyword>
<dbReference type="Gene3D" id="2.130.10.30">
    <property type="entry name" value="Regulator of chromosome condensation 1/beta-lactamase-inhibitor protein II"/>
    <property type="match status" value="2"/>
</dbReference>
<dbReference type="Pfam" id="PF25390">
    <property type="entry name" value="WD40_RLD"/>
    <property type="match status" value="1"/>
</dbReference>
<evidence type="ECO:0000313" key="5">
    <source>
        <dbReference type="RefSeq" id="XP_021570558.1"/>
    </source>
</evidence>
<evidence type="ECO:0000256" key="2">
    <source>
        <dbReference type="PROSITE-ProRule" id="PRU00235"/>
    </source>
</evidence>
<feature type="repeat" description="RCC1" evidence="2">
    <location>
        <begin position="330"/>
        <end position="382"/>
    </location>
</feature>
<feature type="domain" description="RCC1-like" evidence="3">
    <location>
        <begin position="118"/>
        <end position="422"/>
    </location>
</feature>
<dbReference type="SUPFAM" id="SSF50985">
    <property type="entry name" value="RCC1/BLIP-II"/>
    <property type="match status" value="1"/>
</dbReference>
<dbReference type="KEGG" id="csyr:103265124"/>
<proteinExistence type="predicted"/>
<reference evidence="5" key="1">
    <citation type="submission" date="2025-08" db="UniProtKB">
        <authorList>
            <consortium name="RefSeq"/>
        </authorList>
    </citation>
    <scope>IDENTIFICATION</scope>
</reference>
<dbReference type="InterPro" id="IPR009091">
    <property type="entry name" value="RCC1/BLIP-II"/>
</dbReference>